<accession>A0ABU0LJM2</accession>
<protein>
    <recommendedName>
        <fullName evidence="3">TnsA endonuclease N-terminal domain-containing protein</fullName>
    </recommendedName>
</protein>
<dbReference type="RefSeq" id="WP_237347678.1">
    <property type="nucleotide sequence ID" value="NZ_JABWGX010000046.1"/>
</dbReference>
<evidence type="ECO:0000313" key="2">
    <source>
        <dbReference type="Proteomes" id="UP001241747"/>
    </source>
</evidence>
<sequence length="224" mass="24580">MNTSYEAEIHLPERSRASRAIALRSIASYRGTIVDPMRNRAFNYESQLERDFLYVALASRDVADVHEQPPPVFYMDHSGRRTQHTFDALLHLHDGRRIAVALKPSGRVTASGIGNTLDLIRAQVGSAFADLYVLRTEQHLHPDDVGDARLILRARGLVDPAVDRIAADFAANLHGWCRLIDLAHAVGPCGSGFNAVVRLIGSGVLVVKDGARISSGCLVRIRPN</sequence>
<dbReference type="Proteomes" id="UP001241747">
    <property type="component" value="Unassembled WGS sequence"/>
</dbReference>
<gene>
    <name evidence="1" type="ORF">QOZ94_004163</name>
</gene>
<evidence type="ECO:0008006" key="3">
    <source>
        <dbReference type="Google" id="ProtNLM"/>
    </source>
</evidence>
<organism evidence="1 2">
    <name type="scientific">Xanthobacter agilis</name>
    <dbReference type="NCBI Taxonomy" id="47492"/>
    <lineage>
        <taxon>Bacteria</taxon>
        <taxon>Pseudomonadati</taxon>
        <taxon>Pseudomonadota</taxon>
        <taxon>Alphaproteobacteria</taxon>
        <taxon>Hyphomicrobiales</taxon>
        <taxon>Xanthobacteraceae</taxon>
        <taxon>Xanthobacter</taxon>
    </lineage>
</organism>
<dbReference type="EMBL" id="JAUSVY010000016">
    <property type="protein sequence ID" value="MDQ0507340.1"/>
    <property type="molecule type" value="Genomic_DNA"/>
</dbReference>
<name>A0ABU0LJM2_XANAG</name>
<keyword evidence="2" id="KW-1185">Reference proteome</keyword>
<comment type="caution">
    <text evidence="1">The sequence shown here is derived from an EMBL/GenBank/DDBJ whole genome shotgun (WGS) entry which is preliminary data.</text>
</comment>
<evidence type="ECO:0000313" key="1">
    <source>
        <dbReference type="EMBL" id="MDQ0507340.1"/>
    </source>
</evidence>
<proteinExistence type="predicted"/>
<reference evidence="1 2" key="1">
    <citation type="submission" date="2023-07" db="EMBL/GenBank/DDBJ databases">
        <title>Genomic Encyclopedia of Type Strains, Phase IV (KMG-IV): sequencing the most valuable type-strain genomes for metagenomic binning, comparative biology and taxonomic classification.</title>
        <authorList>
            <person name="Goeker M."/>
        </authorList>
    </citation>
    <scope>NUCLEOTIDE SEQUENCE [LARGE SCALE GENOMIC DNA]</scope>
    <source>
        <strain evidence="1 2">DSM 3770</strain>
    </source>
</reference>